<feature type="binding site" evidence="9">
    <location>
        <position position="186"/>
    </location>
    <ligand>
        <name>substrate</name>
    </ligand>
</feature>
<feature type="binding site" evidence="10">
    <location>
        <position position="137"/>
    </location>
    <ligand>
        <name>NAD(+)</name>
        <dbReference type="ChEBI" id="CHEBI:57540"/>
    </ligand>
</feature>
<evidence type="ECO:0000313" key="13">
    <source>
        <dbReference type="Proteomes" id="UP000033393"/>
    </source>
</evidence>
<evidence type="ECO:0000256" key="9">
    <source>
        <dbReference type="PIRSR" id="PIRSR500134-2"/>
    </source>
</evidence>
<dbReference type="Pfam" id="PF03720">
    <property type="entry name" value="UDPG_MGDP_dh_C"/>
    <property type="match status" value="1"/>
</dbReference>
<dbReference type="PROSITE" id="PS51257">
    <property type="entry name" value="PROKAR_LIPOPROTEIN"/>
    <property type="match status" value="1"/>
</dbReference>
<dbReference type="SMART" id="SM00984">
    <property type="entry name" value="UDPG_MGDP_dh_C"/>
    <property type="match status" value="1"/>
</dbReference>
<dbReference type="SUPFAM" id="SSF52413">
    <property type="entry name" value="UDP-glucose/GDP-mannose dehydrogenase C-terminal domain"/>
    <property type="match status" value="1"/>
</dbReference>
<keyword evidence="13" id="KW-1185">Reference proteome</keyword>
<dbReference type="GO" id="GO:0003979">
    <property type="term" value="F:UDP-glucose 6-dehydrogenase activity"/>
    <property type="evidence" value="ECO:0007669"/>
    <property type="project" value="UniProtKB-EC"/>
</dbReference>
<feature type="binding site" evidence="10">
    <location>
        <position position="309"/>
    </location>
    <ligand>
        <name>NAD(+)</name>
        <dbReference type="ChEBI" id="CHEBI:57540"/>
    </ligand>
</feature>
<organism evidence="12 13">
    <name type="scientific">Lentzea aerocolonigenes</name>
    <name type="common">Lechevalieria aerocolonigenes</name>
    <name type="synonym">Saccharothrix aerocolonigenes</name>
    <dbReference type="NCBI Taxonomy" id="68170"/>
    <lineage>
        <taxon>Bacteria</taxon>
        <taxon>Bacillati</taxon>
        <taxon>Actinomycetota</taxon>
        <taxon>Actinomycetes</taxon>
        <taxon>Pseudonocardiales</taxon>
        <taxon>Pseudonocardiaceae</taxon>
        <taxon>Lentzea</taxon>
    </lineage>
</organism>
<dbReference type="GO" id="GO:0000271">
    <property type="term" value="P:polysaccharide biosynthetic process"/>
    <property type="evidence" value="ECO:0007669"/>
    <property type="project" value="InterPro"/>
</dbReference>
<dbReference type="Pfam" id="PF00984">
    <property type="entry name" value="UDPG_MGDP_dh"/>
    <property type="match status" value="1"/>
</dbReference>
<dbReference type="NCBIfam" id="TIGR03026">
    <property type="entry name" value="NDP-sugDHase"/>
    <property type="match status" value="1"/>
</dbReference>
<evidence type="ECO:0000259" key="11">
    <source>
        <dbReference type="SMART" id="SM00984"/>
    </source>
</evidence>
<protein>
    <recommendedName>
        <fullName evidence="3 7">UDP-glucose 6-dehydrogenase</fullName>
        <ecNumber evidence="3 7">1.1.1.22</ecNumber>
    </recommendedName>
</protein>
<evidence type="ECO:0000256" key="2">
    <source>
        <dbReference type="ARBA" id="ARBA00006601"/>
    </source>
</evidence>
<dbReference type="PANTHER" id="PTHR43750:SF3">
    <property type="entry name" value="UDP-GLUCOSE 6-DEHYDROGENASE TUAD"/>
    <property type="match status" value="1"/>
</dbReference>
<dbReference type="OrthoDB" id="5193947at2"/>
<evidence type="ECO:0000313" key="12">
    <source>
        <dbReference type="EMBL" id="KJK41233.1"/>
    </source>
</evidence>
<dbReference type="PIRSF" id="PIRSF500134">
    <property type="entry name" value="UDPglc_DH_bac"/>
    <property type="match status" value="1"/>
</dbReference>
<evidence type="ECO:0000256" key="8">
    <source>
        <dbReference type="PIRSR" id="PIRSR500134-1"/>
    </source>
</evidence>
<dbReference type="RefSeq" id="WP_045317021.1">
    <property type="nucleotide sequence ID" value="NZ_JYJG01000395.1"/>
</dbReference>
<feature type="binding site" evidence="10">
    <location>
        <position position="87"/>
    </location>
    <ligand>
        <name>NAD(+)</name>
        <dbReference type="ChEBI" id="CHEBI:57540"/>
    </ligand>
</feature>
<comment type="caution">
    <text evidence="12">The sequence shown here is derived from an EMBL/GenBank/DDBJ whole genome shotgun (WGS) entry which is preliminary data.</text>
</comment>
<comment type="pathway">
    <text evidence="1">Nucleotide-sugar biosynthesis; UDP-alpha-D-glucuronate biosynthesis; UDP-alpha-D-glucuronate from UDP-alpha-D-glucose: step 1/1.</text>
</comment>
<dbReference type="InterPro" id="IPR014027">
    <property type="entry name" value="UDP-Glc/GDP-Man_DH_C"/>
</dbReference>
<name>A0A0F0GIS7_LENAE</name>
<dbReference type="AlphaFoldDB" id="A0A0F0GIS7"/>
<evidence type="ECO:0000256" key="6">
    <source>
        <dbReference type="ARBA" id="ARBA00047473"/>
    </source>
</evidence>
<evidence type="ECO:0000256" key="1">
    <source>
        <dbReference type="ARBA" id="ARBA00004701"/>
    </source>
</evidence>
<feature type="active site" description="Nucleophile" evidence="8">
    <location>
        <position position="242"/>
    </location>
</feature>
<dbReference type="SUPFAM" id="SSF51735">
    <property type="entry name" value="NAD(P)-binding Rossmann-fold domains"/>
    <property type="match status" value="1"/>
</dbReference>
<dbReference type="InterPro" id="IPR036220">
    <property type="entry name" value="UDP-Glc/GDP-Man_DH_C_sf"/>
</dbReference>
<comment type="catalytic activity">
    <reaction evidence="6 7">
        <text>UDP-alpha-D-glucose + 2 NAD(+) + H2O = UDP-alpha-D-glucuronate + 2 NADH + 3 H(+)</text>
        <dbReference type="Rhea" id="RHEA:23596"/>
        <dbReference type="ChEBI" id="CHEBI:15377"/>
        <dbReference type="ChEBI" id="CHEBI:15378"/>
        <dbReference type="ChEBI" id="CHEBI:57540"/>
        <dbReference type="ChEBI" id="CHEBI:57945"/>
        <dbReference type="ChEBI" id="CHEBI:58052"/>
        <dbReference type="ChEBI" id="CHEBI:58885"/>
        <dbReference type="EC" id="1.1.1.22"/>
    </reaction>
</comment>
<evidence type="ECO:0000256" key="5">
    <source>
        <dbReference type="ARBA" id="ARBA00023027"/>
    </source>
</evidence>
<dbReference type="STRING" id="68170.GCA_000974445_05304"/>
<feature type="binding site" evidence="9">
    <location>
        <begin position="134"/>
        <end position="137"/>
    </location>
    <ligand>
        <name>substrate</name>
    </ligand>
</feature>
<feature type="binding site" evidence="9">
    <location>
        <position position="239"/>
    </location>
    <ligand>
        <name>substrate</name>
    </ligand>
</feature>
<gene>
    <name evidence="12" type="ORF">UK23_40035</name>
</gene>
<dbReference type="EMBL" id="JYJG01000395">
    <property type="protein sequence ID" value="KJK41233.1"/>
    <property type="molecule type" value="Genomic_DNA"/>
</dbReference>
<dbReference type="InterPro" id="IPR008927">
    <property type="entry name" value="6-PGluconate_DH-like_C_sf"/>
</dbReference>
<keyword evidence="4 7" id="KW-0560">Oxidoreductase</keyword>
<dbReference type="InterPro" id="IPR001732">
    <property type="entry name" value="UDP-Glc/GDP-Man_DH_N"/>
</dbReference>
<feature type="binding site" evidence="9">
    <location>
        <position position="302"/>
    </location>
    <ligand>
        <name>substrate</name>
    </ligand>
</feature>
<feature type="binding site" evidence="10">
    <location>
        <position position="116"/>
    </location>
    <ligand>
        <name>NAD(+)</name>
        <dbReference type="ChEBI" id="CHEBI:57540"/>
    </ligand>
</feature>
<feature type="binding site" evidence="10">
    <location>
        <position position="33"/>
    </location>
    <ligand>
        <name>NAD(+)</name>
        <dbReference type="ChEBI" id="CHEBI:57540"/>
    </ligand>
</feature>
<accession>A0A0F0GIS7</accession>
<feature type="domain" description="UDP-glucose/GDP-mannose dehydrogenase C-terminal" evidence="11">
    <location>
        <begin position="295"/>
        <end position="392"/>
    </location>
</feature>
<sequence>MRAKRIGVIGAGYVGLTTAACFAHLGHRVICADNDETKIEALNAGEITLHEPGLRELVVEGLHSGNLRFVTGSTTSDADFTFVCVPTPTGADGAADLSAVEEVLGELDHGVVLKSTVPVGTAVRHPGVVSNPEFLREGHAVEDFLRPQRIVVGARTERQAHEVAELYAATGAPTVLTDNTSAELVKYASNCFLALKLSYVNTLAELCEHLDADITGVTEGMRLDDRIGASCLQPGPGWGGSCLPKDTLALLATAKSAGVDFATVEAAVSTNWHQPHRVVDRIRREVGKLDGAKIGLFGLTFKAGTNDLRDSPALVVAALLAQEGVELKAYDPCVSDDQPDIKTATSAAEAAEDADMLVVLTEWPEFAELDWPELADTVRHPRIFDTRNVLPEDKVTEAGFRLIRIGR</sequence>
<dbReference type="InterPro" id="IPR028357">
    <property type="entry name" value="UDPglc_DH_bac"/>
</dbReference>
<evidence type="ECO:0000256" key="10">
    <source>
        <dbReference type="PIRSR" id="PIRSR500134-3"/>
    </source>
</evidence>
<dbReference type="InterPro" id="IPR036291">
    <property type="entry name" value="NAD(P)-bd_dom_sf"/>
</dbReference>
<evidence type="ECO:0000256" key="4">
    <source>
        <dbReference type="ARBA" id="ARBA00023002"/>
    </source>
</evidence>
<dbReference type="SUPFAM" id="SSF48179">
    <property type="entry name" value="6-phosphogluconate dehydrogenase C-terminal domain-like"/>
    <property type="match status" value="1"/>
</dbReference>
<dbReference type="UniPathway" id="UPA00038">
    <property type="reaction ID" value="UER00491"/>
</dbReference>
<dbReference type="PANTHER" id="PTHR43750">
    <property type="entry name" value="UDP-GLUCOSE 6-DEHYDROGENASE TUAD"/>
    <property type="match status" value="1"/>
</dbReference>
<evidence type="ECO:0000256" key="3">
    <source>
        <dbReference type="ARBA" id="ARBA00012954"/>
    </source>
</evidence>
<feature type="binding site" evidence="10">
    <location>
        <position position="38"/>
    </location>
    <ligand>
        <name>NAD(+)</name>
        <dbReference type="ChEBI" id="CHEBI:57540"/>
    </ligand>
</feature>
<reference evidence="12 13" key="1">
    <citation type="submission" date="2015-02" db="EMBL/GenBank/DDBJ databases">
        <authorList>
            <person name="Ju K.-S."/>
            <person name="Doroghazi J.R."/>
            <person name="Metcalf W."/>
        </authorList>
    </citation>
    <scope>NUCLEOTIDE SEQUENCE [LARGE SCALE GENOMIC DNA]</scope>
    <source>
        <strain evidence="12 13">NRRL B-16140</strain>
    </source>
</reference>
<proteinExistence type="inferred from homology"/>
<dbReference type="PATRIC" id="fig|68170.10.peg.719"/>
<dbReference type="Pfam" id="PF03721">
    <property type="entry name" value="UDPG_MGDP_dh_N"/>
    <property type="match status" value="1"/>
</dbReference>
<dbReference type="Gene3D" id="3.40.50.720">
    <property type="entry name" value="NAD(P)-binding Rossmann-like Domain"/>
    <property type="match status" value="2"/>
</dbReference>
<dbReference type="PIRSF" id="PIRSF000124">
    <property type="entry name" value="UDPglc_GDPman_dh"/>
    <property type="match status" value="1"/>
</dbReference>
<dbReference type="GO" id="GO:0051287">
    <property type="term" value="F:NAD binding"/>
    <property type="evidence" value="ECO:0007669"/>
    <property type="project" value="InterPro"/>
</dbReference>
<dbReference type="InterPro" id="IPR017476">
    <property type="entry name" value="UDP-Glc/GDP-Man"/>
</dbReference>
<dbReference type="InterPro" id="IPR014026">
    <property type="entry name" value="UDP-Glc/GDP-Man_DH_dimer"/>
</dbReference>
<dbReference type="Gene3D" id="1.20.5.100">
    <property type="entry name" value="Cytochrome c1, transmembrane anchor, C-terminal"/>
    <property type="match status" value="1"/>
</dbReference>
<feature type="binding site" evidence="10">
    <location>
        <position position="245"/>
    </location>
    <ligand>
        <name>NAD(+)</name>
        <dbReference type="ChEBI" id="CHEBI:57540"/>
    </ligand>
</feature>
<dbReference type="EC" id="1.1.1.22" evidence="3 7"/>
<keyword evidence="5 7" id="KW-0520">NAD</keyword>
<dbReference type="GO" id="GO:0006065">
    <property type="term" value="P:UDP-glucuronate biosynthetic process"/>
    <property type="evidence" value="ECO:0007669"/>
    <property type="project" value="UniProtKB-UniPathway"/>
</dbReference>
<comment type="similarity">
    <text evidence="2 7">Belongs to the UDP-glucose/GDP-mannose dehydrogenase family.</text>
</comment>
<evidence type="ECO:0000256" key="7">
    <source>
        <dbReference type="PIRNR" id="PIRNR000124"/>
    </source>
</evidence>
<dbReference type="Proteomes" id="UP000033393">
    <property type="component" value="Unassembled WGS sequence"/>
</dbReference>